<dbReference type="InterPro" id="IPR023213">
    <property type="entry name" value="CAT-like_dom_sf"/>
</dbReference>
<name>A0A5D0HKT7_9FLAO</name>
<protein>
    <submittedName>
        <fullName evidence="1">Chloramphenicol acetyltransferase</fullName>
    </submittedName>
</protein>
<dbReference type="AlphaFoldDB" id="A0A5D0HKT7"/>
<proteinExistence type="predicted"/>
<dbReference type="GO" id="GO:0008811">
    <property type="term" value="F:chloramphenicol O-acetyltransferase activity"/>
    <property type="evidence" value="ECO:0007669"/>
    <property type="project" value="InterPro"/>
</dbReference>
<dbReference type="InterPro" id="IPR001707">
    <property type="entry name" value="Cmp_AcTrfase"/>
</dbReference>
<keyword evidence="2" id="KW-1185">Reference proteome</keyword>
<evidence type="ECO:0000313" key="2">
    <source>
        <dbReference type="Proteomes" id="UP000323930"/>
    </source>
</evidence>
<reference evidence="1 2" key="1">
    <citation type="submission" date="2019-08" db="EMBL/GenBank/DDBJ databases">
        <title>Seonamhaeicola sediminis sp. nov., isolated from marine sediment.</title>
        <authorList>
            <person name="Cao W.R."/>
        </authorList>
    </citation>
    <scope>NUCLEOTIDE SEQUENCE [LARGE SCALE GENOMIC DNA]</scope>
    <source>
        <strain evidence="1 2">B011</strain>
    </source>
</reference>
<evidence type="ECO:0000313" key="1">
    <source>
        <dbReference type="EMBL" id="TYA71993.1"/>
    </source>
</evidence>
<dbReference type="RefSeq" id="WP_148544979.1">
    <property type="nucleotide sequence ID" value="NZ_VSDQ01000718.1"/>
</dbReference>
<dbReference type="Gene3D" id="3.30.559.10">
    <property type="entry name" value="Chloramphenicol acetyltransferase-like domain"/>
    <property type="match status" value="1"/>
</dbReference>
<gene>
    <name evidence="1" type="ORF">FUA24_20820</name>
</gene>
<dbReference type="PANTHER" id="PTHR38474">
    <property type="entry name" value="SLR0299 PROTEIN"/>
    <property type="match status" value="1"/>
</dbReference>
<comment type="caution">
    <text evidence="1">The sequence shown here is derived from an EMBL/GenBank/DDBJ whole genome shotgun (WGS) entry which is preliminary data.</text>
</comment>
<dbReference type="OrthoDB" id="9801766at2"/>
<accession>A0A5D0HKT7</accession>
<keyword evidence="1" id="KW-0808">Transferase</keyword>
<organism evidence="1 2">
    <name type="scientific">Seonamhaeicola marinus</name>
    <dbReference type="NCBI Taxonomy" id="1912246"/>
    <lineage>
        <taxon>Bacteria</taxon>
        <taxon>Pseudomonadati</taxon>
        <taxon>Bacteroidota</taxon>
        <taxon>Flavobacteriia</taxon>
        <taxon>Flavobacteriales</taxon>
        <taxon>Flavobacteriaceae</taxon>
    </lineage>
</organism>
<dbReference type="Pfam" id="PF00302">
    <property type="entry name" value="CAT"/>
    <property type="match status" value="1"/>
</dbReference>
<dbReference type="EMBL" id="VSDQ01000718">
    <property type="protein sequence ID" value="TYA71993.1"/>
    <property type="molecule type" value="Genomic_DNA"/>
</dbReference>
<dbReference type="Proteomes" id="UP000323930">
    <property type="component" value="Unassembled WGS sequence"/>
</dbReference>
<dbReference type="SUPFAM" id="SSF52777">
    <property type="entry name" value="CoA-dependent acyltransferases"/>
    <property type="match status" value="1"/>
</dbReference>
<sequence>MKIIDIENWNRKAHYNHFMGLKDPYFAVTIPFNVTKAYTFSKDNNISFFAKYLHDCIRAINAVENLKYRIEDDKVVAYDVIHASATIMRSDNTYGFSFIDFDEDLNTFIQNIEKEKQRIEHSKDLYPPKNGLDCIHCSAMPWLYYTGHKEPVSGALESVPKVSFSKAIKKGTELSMNVSINVNHALADGYHVGEFSEKFQHFLVQ</sequence>
<dbReference type="SMART" id="SM01059">
    <property type="entry name" value="CAT"/>
    <property type="match status" value="1"/>
</dbReference>
<dbReference type="PANTHER" id="PTHR38474:SF1">
    <property type="entry name" value="SLR0299 PROTEIN"/>
    <property type="match status" value="1"/>
</dbReference>